<evidence type="ECO:0000313" key="2">
    <source>
        <dbReference type="EMBL" id="MEQ2184649.1"/>
    </source>
</evidence>
<keyword evidence="1" id="KW-0472">Membrane</keyword>
<keyword evidence="1" id="KW-1133">Transmembrane helix</keyword>
<comment type="caution">
    <text evidence="2">The sequence shown here is derived from an EMBL/GenBank/DDBJ whole genome shotgun (WGS) entry which is preliminary data.</text>
</comment>
<feature type="transmembrane region" description="Helical" evidence="1">
    <location>
        <begin position="78"/>
        <end position="100"/>
    </location>
</feature>
<accession>A0ABV0PMD2</accession>
<feature type="transmembrane region" description="Helical" evidence="1">
    <location>
        <begin position="15"/>
        <end position="33"/>
    </location>
</feature>
<keyword evidence="1" id="KW-0812">Transmembrane</keyword>
<dbReference type="Proteomes" id="UP001476798">
    <property type="component" value="Unassembled WGS sequence"/>
</dbReference>
<evidence type="ECO:0000256" key="1">
    <source>
        <dbReference type="SAM" id="Phobius"/>
    </source>
</evidence>
<feature type="transmembrane region" description="Helical" evidence="1">
    <location>
        <begin position="45"/>
        <end position="66"/>
    </location>
</feature>
<organism evidence="2 3">
    <name type="scientific">Goodea atripinnis</name>
    <dbReference type="NCBI Taxonomy" id="208336"/>
    <lineage>
        <taxon>Eukaryota</taxon>
        <taxon>Metazoa</taxon>
        <taxon>Chordata</taxon>
        <taxon>Craniata</taxon>
        <taxon>Vertebrata</taxon>
        <taxon>Euteleostomi</taxon>
        <taxon>Actinopterygii</taxon>
        <taxon>Neopterygii</taxon>
        <taxon>Teleostei</taxon>
        <taxon>Neoteleostei</taxon>
        <taxon>Acanthomorphata</taxon>
        <taxon>Ovalentaria</taxon>
        <taxon>Atherinomorphae</taxon>
        <taxon>Cyprinodontiformes</taxon>
        <taxon>Goodeidae</taxon>
        <taxon>Goodea</taxon>
    </lineage>
</organism>
<name>A0ABV0PMD2_9TELE</name>
<protein>
    <submittedName>
        <fullName evidence="2">Uncharacterized protein</fullName>
    </submittedName>
</protein>
<dbReference type="EMBL" id="JAHRIO010080553">
    <property type="protein sequence ID" value="MEQ2184649.1"/>
    <property type="molecule type" value="Genomic_DNA"/>
</dbReference>
<evidence type="ECO:0000313" key="3">
    <source>
        <dbReference type="Proteomes" id="UP001476798"/>
    </source>
</evidence>
<sequence length="250" mass="29410">MQRIVTQLVAGKLQTYMAIVVIFTYGILLRRDFECTCKPQHYDCIIYAVLPALIVIVLMLWSNRLFQRFCSYCCMFKGFLFCQILKSALVGLFWFAFLFIDGNWFACCFNNLSEQQVHLPCKDPGRRTDEEREIIAEMKSTSKVIGCWLLFIIIFSGAMMSWIRWKCDGRCNCSIQTVQYEETLYYKLVLEEEERVLKDNLRESINIKLTAEIKKKYENNWKECFNVANELLKNELSQTDSNLQGRSFLT</sequence>
<feature type="transmembrane region" description="Helical" evidence="1">
    <location>
        <begin position="144"/>
        <end position="165"/>
    </location>
</feature>
<reference evidence="2 3" key="1">
    <citation type="submission" date="2021-06" db="EMBL/GenBank/DDBJ databases">
        <authorList>
            <person name="Palmer J.M."/>
        </authorList>
    </citation>
    <scope>NUCLEOTIDE SEQUENCE [LARGE SCALE GENOMIC DNA]</scope>
    <source>
        <strain evidence="2 3">GA_2019</strain>
        <tissue evidence="2">Muscle</tissue>
    </source>
</reference>
<gene>
    <name evidence="2" type="ORF">GOODEAATRI_010191</name>
</gene>
<proteinExistence type="predicted"/>
<keyword evidence="3" id="KW-1185">Reference proteome</keyword>